<evidence type="ECO:0000259" key="8">
    <source>
        <dbReference type="PROSITE" id="PS50928"/>
    </source>
</evidence>
<feature type="transmembrane region" description="Helical" evidence="7">
    <location>
        <begin position="276"/>
        <end position="302"/>
    </location>
</feature>
<dbReference type="Proteomes" id="UP000601223">
    <property type="component" value="Unassembled WGS sequence"/>
</dbReference>
<proteinExistence type="inferred from homology"/>
<dbReference type="SUPFAM" id="SSF161098">
    <property type="entry name" value="MetI-like"/>
    <property type="match status" value="1"/>
</dbReference>
<evidence type="ECO:0000256" key="7">
    <source>
        <dbReference type="RuleBase" id="RU363032"/>
    </source>
</evidence>
<dbReference type="InterPro" id="IPR045621">
    <property type="entry name" value="BPD_transp_1_N"/>
</dbReference>
<feature type="transmembrane region" description="Helical" evidence="7">
    <location>
        <begin position="102"/>
        <end position="123"/>
    </location>
</feature>
<keyword evidence="6 7" id="KW-0472">Membrane</keyword>
<dbReference type="AlphaFoldDB" id="A0A8J3JHT2"/>
<feature type="transmembrane region" description="Helical" evidence="7">
    <location>
        <begin position="176"/>
        <end position="194"/>
    </location>
</feature>
<dbReference type="RefSeq" id="WP_203741491.1">
    <property type="nucleotide sequence ID" value="NZ_BONF01000005.1"/>
</dbReference>
<keyword evidence="3" id="KW-1003">Cell membrane</keyword>
<evidence type="ECO:0000256" key="4">
    <source>
        <dbReference type="ARBA" id="ARBA00022692"/>
    </source>
</evidence>
<feature type="domain" description="ABC transmembrane type-1" evidence="8">
    <location>
        <begin position="96"/>
        <end position="299"/>
    </location>
</feature>
<dbReference type="CDD" id="cd06261">
    <property type="entry name" value="TM_PBP2"/>
    <property type="match status" value="1"/>
</dbReference>
<accession>A0A8J3JHT2</accession>
<keyword evidence="4 7" id="KW-0812">Transmembrane</keyword>
<feature type="transmembrane region" description="Helical" evidence="7">
    <location>
        <begin position="12"/>
        <end position="30"/>
    </location>
</feature>
<dbReference type="Gene3D" id="1.10.3720.10">
    <property type="entry name" value="MetI-like"/>
    <property type="match status" value="1"/>
</dbReference>
<dbReference type="GO" id="GO:0055085">
    <property type="term" value="P:transmembrane transport"/>
    <property type="evidence" value="ECO:0007669"/>
    <property type="project" value="InterPro"/>
</dbReference>
<dbReference type="InterPro" id="IPR035906">
    <property type="entry name" value="MetI-like_sf"/>
</dbReference>
<evidence type="ECO:0000256" key="1">
    <source>
        <dbReference type="ARBA" id="ARBA00004651"/>
    </source>
</evidence>
<evidence type="ECO:0000256" key="2">
    <source>
        <dbReference type="ARBA" id="ARBA00022448"/>
    </source>
</evidence>
<evidence type="ECO:0000256" key="3">
    <source>
        <dbReference type="ARBA" id="ARBA00022475"/>
    </source>
</evidence>
<evidence type="ECO:0000256" key="5">
    <source>
        <dbReference type="ARBA" id="ARBA00022989"/>
    </source>
</evidence>
<evidence type="ECO:0000313" key="10">
    <source>
        <dbReference type="Proteomes" id="UP000601223"/>
    </source>
</evidence>
<comment type="subcellular location">
    <subcellularLocation>
        <location evidence="1 7">Cell membrane</location>
        <topology evidence="1 7">Multi-pass membrane protein</topology>
    </subcellularLocation>
</comment>
<name>A0A8J3JHT2_9ACTN</name>
<protein>
    <submittedName>
        <fullName evidence="9">ABC transporter permease</fullName>
    </submittedName>
</protein>
<dbReference type="Pfam" id="PF19300">
    <property type="entry name" value="BPD_transp_1_N"/>
    <property type="match status" value="1"/>
</dbReference>
<dbReference type="GO" id="GO:0005886">
    <property type="term" value="C:plasma membrane"/>
    <property type="evidence" value="ECO:0007669"/>
    <property type="project" value="UniProtKB-SubCell"/>
</dbReference>
<comment type="caution">
    <text evidence="9">The sequence shown here is derived from an EMBL/GenBank/DDBJ whole genome shotgun (WGS) entry which is preliminary data.</text>
</comment>
<dbReference type="PANTHER" id="PTHR43163:SF7">
    <property type="entry name" value="DIPEPTIDE-TRANSPORT INTEGRAL MEMBRANE PROTEIN ABC TRANSPORTER DPPB-RELATED"/>
    <property type="match status" value="1"/>
</dbReference>
<organism evidence="9 10">
    <name type="scientific">Catellatospora bangladeshensis</name>
    <dbReference type="NCBI Taxonomy" id="310355"/>
    <lineage>
        <taxon>Bacteria</taxon>
        <taxon>Bacillati</taxon>
        <taxon>Actinomycetota</taxon>
        <taxon>Actinomycetes</taxon>
        <taxon>Micromonosporales</taxon>
        <taxon>Micromonosporaceae</taxon>
        <taxon>Catellatospora</taxon>
    </lineage>
</organism>
<evidence type="ECO:0000256" key="6">
    <source>
        <dbReference type="ARBA" id="ARBA00023136"/>
    </source>
</evidence>
<keyword evidence="10" id="KW-1185">Reference proteome</keyword>
<reference evidence="9 10" key="1">
    <citation type="submission" date="2021-01" db="EMBL/GenBank/DDBJ databases">
        <title>Whole genome shotgun sequence of Catellatospora bangladeshensis NBRC 107357.</title>
        <authorList>
            <person name="Komaki H."/>
            <person name="Tamura T."/>
        </authorList>
    </citation>
    <scope>NUCLEOTIDE SEQUENCE [LARGE SCALE GENOMIC DNA]</scope>
    <source>
        <strain evidence="9 10">NBRC 107357</strain>
    </source>
</reference>
<feature type="transmembrane region" description="Helical" evidence="7">
    <location>
        <begin position="230"/>
        <end position="256"/>
    </location>
</feature>
<sequence length="309" mass="33518">MFRYLVRRLLQMILVFLGTTFIVFALMFAGGEGDPIQNLAGEKPVSAAQRAQLTEKFHLDDGFFERYWYYLKDLVTGNLGESLTGRDISTMILDAFPATAKLATIAILVTIVFGVTAGVIAGIRRGSIFDNSTLVLTLVIIGIPTVVLAPLGQLLFGVKFPIFPATANNPPTWYELILPGIVLGLLSVATAMRLTRASVAENLRADFVRTAKSKGMPGRRVIGVHVLRNSLIPIVTFIGVELGSLMGGAIITERVFNISGIGNLLYKNLNLGDAPVVIGTVSVLVIVFLIANLIVDLLYAVLDPRIRYE</sequence>
<dbReference type="EMBL" id="BONF01000005">
    <property type="protein sequence ID" value="GIF79245.1"/>
    <property type="molecule type" value="Genomic_DNA"/>
</dbReference>
<dbReference type="Pfam" id="PF00528">
    <property type="entry name" value="BPD_transp_1"/>
    <property type="match status" value="1"/>
</dbReference>
<keyword evidence="2 7" id="KW-0813">Transport</keyword>
<keyword evidence="5 7" id="KW-1133">Transmembrane helix</keyword>
<feature type="transmembrane region" description="Helical" evidence="7">
    <location>
        <begin position="135"/>
        <end position="156"/>
    </location>
</feature>
<dbReference type="PANTHER" id="PTHR43163">
    <property type="entry name" value="DIPEPTIDE TRANSPORT SYSTEM PERMEASE PROTEIN DPPB-RELATED"/>
    <property type="match status" value="1"/>
</dbReference>
<comment type="similarity">
    <text evidence="7">Belongs to the binding-protein-dependent transport system permease family.</text>
</comment>
<evidence type="ECO:0000313" key="9">
    <source>
        <dbReference type="EMBL" id="GIF79245.1"/>
    </source>
</evidence>
<gene>
    <name evidence="9" type="ORF">Cba03nite_05940</name>
</gene>
<dbReference type="InterPro" id="IPR000515">
    <property type="entry name" value="MetI-like"/>
</dbReference>
<dbReference type="PROSITE" id="PS50928">
    <property type="entry name" value="ABC_TM1"/>
    <property type="match status" value="1"/>
</dbReference>